<dbReference type="InterPro" id="IPR003661">
    <property type="entry name" value="HisK_dim/P_dom"/>
</dbReference>
<evidence type="ECO:0000256" key="5">
    <source>
        <dbReference type="ARBA" id="ARBA00022679"/>
    </source>
</evidence>
<sequence length="290" mass="31361">MRNDFDSLSSETDLEIVNTSRTNLEKLVLQLREANRNLIEATFGAQDLQAKAEIENLRLEKFFVLLAHELRSPLAPIGLAADLLGKIVDAHPQLPRLQGVIARQFKHLKYLVDDLADVSRISAGKISLEKRTVSLADIINNSVEISAPFIASRNQILTVNLPLEAINLNGDAVRLAQVFSNLLNNASKFTQEQGHIAISACLNDDTVTVTIKDDGMGIASEMLPLVFELFKQGPPSLDHSQQGLGVGLAIVKSIVHMHGGGVDVRSAGLGMGSEFLVTLPITGEVTSSNL</sequence>
<dbReference type="EMBL" id="BMED01000001">
    <property type="protein sequence ID" value="GGC57813.1"/>
    <property type="molecule type" value="Genomic_DNA"/>
</dbReference>
<keyword evidence="6" id="KW-0418">Kinase</keyword>
<evidence type="ECO:0000313" key="9">
    <source>
        <dbReference type="Proteomes" id="UP000637423"/>
    </source>
</evidence>
<comment type="subcellular location">
    <subcellularLocation>
        <location evidence="2">Cell inner membrane</location>
        <topology evidence="2">Multi-pass membrane protein</topology>
    </subcellularLocation>
</comment>
<comment type="caution">
    <text evidence="8">The sequence shown here is derived from an EMBL/GenBank/DDBJ whole genome shotgun (WGS) entry which is preliminary data.</text>
</comment>
<evidence type="ECO:0000256" key="6">
    <source>
        <dbReference type="ARBA" id="ARBA00022777"/>
    </source>
</evidence>
<dbReference type="Gene3D" id="3.30.565.10">
    <property type="entry name" value="Histidine kinase-like ATPase, C-terminal domain"/>
    <property type="match status" value="1"/>
</dbReference>
<gene>
    <name evidence="8" type="ORF">GCM10011396_00810</name>
</gene>
<reference evidence="8" key="1">
    <citation type="journal article" date="2014" name="Int. J. Syst. Evol. Microbiol.">
        <title>Complete genome sequence of Corynebacterium casei LMG S-19264T (=DSM 44701T), isolated from a smear-ripened cheese.</title>
        <authorList>
            <consortium name="US DOE Joint Genome Institute (JGI-PGF)"/>
            <person name="Walter F."/>
            <person name="Albersmeier A."/>
            <person name="Kalinowski J."/>
            <person name="Ruckert C."/>
        </authorList>
    </citation>
    <scope>NUCLEOTIDE SEQUENCE</scope>
    <source>
        <strain evidence="8">CGMCC 1.10998</strain>
    </source>
</reference>
<protein>
    <recommendedName>
        <fullName evidence="3">histidine kinase</fullName>
        <ecNumber evidence="3">2.7.13.3</ecNumber>
    </recommendedName>
</protein>
<dbReference type="InterPro" id="IPR036890">
    <property type="entry name" value="HATPase_C_sf"/>
</dbReference>
<dbReference type="PROSITE" id="PS50109">
    <property type="entry name" value="HIS_KIN"/>
    <property type="match status" value="1"/>
</dbReference>
<proteinExistence type="predicted"/>
<organism evidence="8 9">
    <name type="scientific">Undibacterium terreum</name>
    <dbReference type="NCBI Taxonomy" id="1224302"/>
    <lineage>
        <taxon>Bacteria</taxon>
        <taxon>Pseudomonadati</taxon>
        <taxon>Pseudomonadota</taxon>
        <taxon>Betaproteobacteria</taxon>
        <taxon>Burkholderiales</taxon>
        <taxon>Oxalobacteraceae</taxon>
        <taxon>Undibacterium</taxon>
    </lineage>
</organism>
<dbReference type="Gene3D" id="1.10.287.130">
    <property type="match status" value="1"/>
</dbReference>
<dbReference type="InterPro" id="IPR005467">
    <property type="entry name" value="His_kinase_dom"/>
</dbReference>
<dbReference type="CDD" id="cd00082">
    <property type="entry name" value="HisKA"/>
    <property type="match status" value="1"/>
</dbReference>
<evidence type="ECO:0000313" key="8">
    <source>
        <dbReference type="EMBL" id="GGC57813.1"/>
    </source>
</evidence>
<dbReference type="PRINTS" id="PR00344">
    <property type="entry name" value="BCTRLSENSOR"/>
</dbReference>
<keyword evidence="9" id="KW-1185">Reference proteome</keyword>
<dbReference type="InterPro" id="IPR004358">
    <property type="entry name" value="Sig_transdc_His_kin-like_C"/>
</dbReference>
<reference evidence="8" key="2">
    <citation type="submission" date="2020-09" db="EMBL/GenBank/DDBJ databases">
        <authorList>
            <person name="Sun Q."/>
            <person name="Zhou Y."/>
        </authorList>
    </citation>
    <scope>NUCLEOTIDE SEQUENCE</scope>
    <source>
        <strain evidence="8">CGMCC 1.10998</strain>
    </source>
</reference>
<evidence type="ECO:0000256" key="4">
    <source>
        <dbReference type="ARBA" id="ARBA00022553"/>
    </source>
</evidence>
<dbReference type="SUPFAM" id="SSF47384">
    <property type="entry name" value="Homodimeric domain of signal transducing histidine kinase"/>
    <property type="match status" value="1"/>
</dbReference>
<evidence type="ECO:0000256" key="2">
    <source>
        <dbReference type="ARBA" id="ARBA00004429"/>
    </source>
</evidence>
<dbReference type="GO" id="GO:0000155">
    <property type="term" value="F:phosphorelay sensor kinase activity"/>
    <property type="evidence" value="ECO:0007669"/>
    <property type="project" value="InterPro"/>
</dbReference>
<dbReference type="SMART" id="SM00387">
    <property type="entry name" value="HATPase_c"/>
    <property type="match status" value="1"/>
</dbReference>
<dbReference type="AlphaFoldDB" id="A0A916U352"/>
<dbReference type="SUPFAM" id="SSF55874">
    <property type="entry name" value="ATPase domain of HSP90 chaperone/DNA topoisomerase II/histidine kinase"/>
    <property type="match status" value="1"/>
</dbReference>
<dbReference type="SMART" id="SM00388">
    <property type="entry name" value="HisKA"/>
    <property type="match status" value="1"/>
</dbReference>
<evidence type="ECO:0000256" key="1">
    <source>
        <dbReference type="ARBA" id="ARBA00000085"/>
    </source>
</evidence>
<dbReference type="FunFam" id="3.30.565.10:FF:000006">
    <property type="entry name" value="Sensor histidine kinase WalK"/>
    <property type="match status" value="1"/>
</dbReference>
<dbReference type="PANTHER" id="PTHR43547:SF2">
    <property type="entry name" value="HYBRID SIGNAL TRANSDUCTION HISTIDINE KINASE C"/>
    <property type="match status" value="1"/>
</dbReference>
<comment type="catalytic activity">
    <reaction evidence="1">
        <text>ATP + protein L-histidine = ADP + protein N-phospho-L-histidine.</text>
        <dbReference type="EC" id="2.7.13.3"/>
    </reaction>
</comment>
<dbReference type="InterPro" id="IPR003594">
    <property type="entry name" value="HATPase_dom"/>
</dbReference>
<dbReference type="PANTHER" id="PTHR43547">
    <property type="entry name" value="TWO-COMPONENT HISTIDINE KINASE"/>
    <property type="match status" value="1"/>
</dbReference>
<feature type="domain" description="Histidine kinase" evidence="7">
    <location>
        <begin position="65"/>
        <end position="283"/>
    </location>
</feature>
<accession>A0A916U352</accession>
<dbReference type="Pfam" id="PF02518">
    <property type="entry name" value="HATPase_c"/>
    <property type="match status" value="1"/>
</dbReference>
<dbReference type="EC" id="2.7.13.3" evidence="3"/>
<dbReference type="Proteomes" id="UP000637423">
    <property type="component" value="Unassembled WGS sequence"/>
</dbReference>
<evidence type="ECO:0000259" key="7">
    <source>
        <dbReference type="PROSITE" id="PS50109"/>
    </source>
</evidence>
<keyword evidence="5" id="KW-0808">Transferase</keyword>
<dbReference type="InterPro" id="IPR036097">
    <property type="entry name" value="HisK_dim/P_sf"/>
</dbReference>
<dbReference type="GO" id="GO:0005886">
    <property type="term" value="C:plasma membrane"/>
    <property type="evidence" value="ECO:0007669"/>
    <property type="project" value="UniProtKB-SubCell"/>
</dbReference>
<evidence type="ECO:0000256" key="3">
    <source>
        <dbReference type="ARBA" id="ARBA00012438"/>
    </source>
</evidence>
<name>A0A916U352_9BURK</name>
<dbReference type="Pfam" id="PF00512">
    <property type="entry name" value="HisKA"/>
    <property type="match status" value="1"/>
</dbReference>
<keyword evidence="4" id="KW-0597">Phosphoprotein</keyword>